<sequence>GVTDPIVPDNNNPSTGPLCDQIMSFPLPLNFALPTTLKPYDGTSEDATQWIDIKFRGTF</sequence>
<gene>
    <name evidence="1" type="ORF">PIB30_103326</name>
</gene>
<dbReference type="EMBL" id="JASCZI010003337">
    <property type="protein sequence ID" value="MED6116772.1"/>
    <property type="molecule type" value="Genomic_DNA"/>
</dbReference>
<organism evidence="1 2">
    <name type="scientific">Stylosanthes scabra</name>
    <dbReference type="NCBI Taxonomy" id="79078"/>
    <lineage>
        <taxon>Eukaryota</taxon>
        <taxon>Viridiplantae</taxon>
        <taxon>Streptophyta</taxon>
        <taxon>Embryophyta</taxon>
        <taxon>Tracheophyta</taxon>
        <taxon>Spermatophyta</taxon>
        <taxon>Magnoliopsida</taxon>
        <taxon>eudicotyledons</taxon>
        <taxon>Gunneridae</taxon>
        <taxon>Pentapetalae</taxon>
        <taxon>rosids</taxon>
        <taxon>fabids</taxon>
        <taxon>Fabales</taxon>
        <taxon>Fabaceae</taxon>
        <taxon>Papilionoideae</taxon>
        <taxon>50 kb inversion clade</taxon>
        <taxon>dalbergioids sensu lato</taxon>
        <taxon>Dalbergieae</taxon>
        <taxon>Pterocarpus clade</taxon>
        <taxon>Stylosanthes</taxon>
    </lineage>
</organism>
<evidence type="ECO:0000313" key="2">
    <source>
        <dbReference type="Proteomes" id="UP001341840"/>
    </source>
</evidence>
<reference evidence="1 2" key="1">
    <citation type="journal article" date="2023" name="Plants (Basel)">
        <title>Bridging the Gap: Combining Genomics and Transcriptomics Approaches to Understand Stylosanthes scabra, an Orphan Legume from the Brazilian Caatinga.</title>
        <authorList>
            <person name="Ferreira-Neto J.R.C."/>
            <person name="da Silva M.D."/>
            <person name="Binneck E."/>
            <person name="de Melo N.F."/>
            <person name="da Silva R.H."/>
            <person name="de Melo A.L.T.M."/>
            <person name="Pandolfi V."/>
            <person name="Bustamante F.O."/>
            <person name="Brasileiro-Vidal A.C."/>
            <person name="Benko-Iseppon A.M."/>
        </authorList>
    </citation>
    <scope>NUCLEOTIDE SEQUENCE [LARGE SCALE GENOMIC DNA]</scope>
    <source>
        <tissue evidence="1">Leaves</tissue>
    </source>
</reference>
<name>A0ABU6QZC3_9FABA</name>
<proteinExistence type="predicted"/>
<evidence type="ECO:0000313" key="1">
    <source>
        <dbReference type="EMBL" id="MED6116772.1"/>
    </source>
</evidence>
<dbReference type="Proteomes" id="UP001341840">
    <property type="component" value="Unassembled WGS sequence"/>
</dbReference>
<protein>
    <submittedName>
        <fullName evidence="1">Uncharacterized protein</fullName>
    </submittedName>
</protein>
<comment type="caution">
    <text evidence="1">The sequence shown here is derived from an EMBL/GenBank/DDBJ whole genome shotgun (WGS) entry which is preliminary data.</text>
</comment>
<feature type="non-terminal residue" evidence="1">
    <location>
        <position position="1"/>
    </location>
</feature>
<keyword evidence="2" id="KW-1185">Reference proteome</keyword>
<accession>A0ABU6QZC3</accession>